<name>A0A1M4SDN9_9GAMM</name>
<gene>
    <name evidence="1" type="ORF">SAMN02745204_00154</name>
</gene>
<keyword evidence="2" id="KW-1185">Reference proteome</keyword>
<reference evidence="2" key="1">
    <citation type="submission" date="2016-11" db="EMBL/GenBank/DDBJ databases">
        <authorList>
            <person name="Varghese N."/>
            <person name="Submissions S."/>
        </authorList>
    </citation>
    <scope>NUCLEOTIDE SEQUENCE [LARGE SCALE GENOMIC DNA]</scope>
    <source>
        <strain evidence="2">DSM 14834</strain>
    </source>
</reference>
<evidence type="ECO:0000313" key="1">
    <source>
        <dbReference type="EMBL" id="SHE30137.1"/>
    </source>
</evidence>
<accession>A0A1M4SDN9</accession>
<sequence length="117" mass="12131">MQGLALRHPWALLALVLGAGMLCGLALRGGLAGAAVETQRLAMAGLGGAASGVRAWATGRTEVGAARWRQVAAFVLAAPVWGARPRGRAGSRHRAPTPLRRWLGHYAGLARHGPAWG</sequence>
<dbReference type="STRING" id="213588.SAMN02745204_00154"/>
<evidence type="ECO:0000313" key="2">
    <source>
        <dbReference type="Proteomes" id="UP000242857"/>
    </source>
</evidence>
<organism evidence="1 2">
    <name type="scientific">Thermomonas hydrothermalis</name>
    <dbReference type="NCBI Taxonomy" id="213588"/>
    <lineage>
        <taxon>Bacteria</taxon>
        <taxon>Pseudomonadati</taxon>
        <taxon>Pseudomonadota</taxon>
        <taxon>Gammaproteobacteria</taxon>
        <taxon>Lysobacterales</taxon>
        <taxon>Lysobacteraceae</taxon>
        <taxon>Thermomonas</taxon>
    </lineage>
</organism>
<proteinExistence type="predicted"/>
<dbReference type="AlphaFoldDB" id="A0A1M4SDN9"/>
<protein>
    <submittedName>
        <fullName evidence="1">Uncharacterized protein</fullName>
    </submittedName>
</protein>
<dbReference type="EMBL" id="FQUK01000002">
    <property type="protein sequence ID" value="SHE30137.1"/>
    <property type="molecule type" value="Genomic_DNA"/>
</dbReference>
<dbReference type="Proteomes" id="UP000242857">
    <property type="component" value="Unassembled WGS sequence"/>
</dbReference>